<evidence type="ECO:0000256" key="2">
    <source>
        <dbReference type="ARBA" id="ARBA00022525"/>
    </source>
</evidence>
<keyword evidence="7" id="KW-0812">Transmembrane</keyword>
<feature type="transmembrane region" description="Helical" evidence="7">
    <location>
        <begin position="12"/>
        <end position="34"/>
    </location>
</feature>
<protein>
    <recommendedName>
        <fullName evidence="6">Evasin</fullName>
    </recommendedName>
</protein>
<keyword evidence="3 6" id="KW-0732">Signal</keyword>
<dbReference type="GO" id="GO:0005576">
    <property type="term" value="C:extracellular region"/>
    <property type="evidence" value="ECO:0007669"/>
    <property type="project" value="UniProtKB-SubCell"/>
</dbReference>
<dbReference type="InterPro" id="IPR045797">
    <property type="entry name" value="EVA_Class_A"/>
</dbReference>
<proteinExistence type="predicted"/>
<dbReference type="GO" id="GO:0019957">
    <property type="term" value="F:C-C chemokine binding"/>
    <property type="evidence" value="ECO:0007669"/>
    <property type="project" value="InterPro"/>
</dbReference>
<dbReference type="Gene3D" id="2.30.130.100">
    <property type="match status" value="1"/>
</dbReference>
<keyword evidence="5 6" id="KW-0325">Glycoprotein</keyword>
<accession>A0A131Z6Z8</accession>
<evidence type="ECO:0000256" key="1">
    <source>
        <dbReference type="ARBA" id="ARBA00004613"/>
    </source>
</evidence>
<name>A0A131Z6Z8_RHIAP</name>
<keyword evidence="7" id="KW-1133">Transmembrane helix</keyword>
<evidence type="ECO:0000256" key="5">
    <source>
        <dbReference type="ARBA" id="ARBA00023180"/>
    </source>
</evidence>
<evidence type="ECO:0000256" key="7">
    <source>
        <dbReference type="SAM" id="Phobius"/>
    </source>
</evidence>
<dbReference type="Pfam" id="PF19429">
    <property type="entry name" value="EVA_Class_A"/>
    <property type="match status" value="1"/>
</dbReference>
<dbReference type="AlphaFoldDB" id="A0A131Z6Z8"/>
<keyword evidence="2 6" id="KW-0964">Secreted</keyword>
<organism evidence="8">
    <name type="scientific">Rhipicephalus appendiculatus</name>
    <name type="common">Brown ear tick</name>
    <dbReference type="NCBI Taxonomy" id="34631"/>
    <lineage>
        <taxon>Eukaryota</taxon>
        <taxon>Metazoa</taxon>
        <taxon>Ecdysozoa</taxon>
        <taxon>Arthropoda</taxon>
        <taxon>Chelicerata</taxon>
        <taxon>Arachnida</taxon>
        <taxon>Acari</taxon>
        <taxon>Parasitiformes</taxon>
        <taxon>Ixodida</taxon>
        <taxon>Ixodoidea</taxon>
        <taxon>Ixodidae</taxon>
        <taxon>Rhipicephalinae</taxon>
        <taxon>Rhipicephalus</taxon>
        <taxon>Rhipicephalus</taxon>
    </lineage>
</organism>
<evidence type="ECO:0000256" key="4">
    <source>
        <dbReference type="ARBA" id="ARBA00023157"/>
    </source>
</evidence>
<evidence type="ECO:0000313" key="8">
    <source>
        <dbReference type="EMBL" id="JAP86196.1"/>
    </source>
</evidence>
<keyword evidence="7" id="KW-0472">Membrane</keyword>
<evidence type="ECO:0000256" key="6">
    <source>
        <dbReference type="RuleBase" id="RU369006"/>
    </source>
</evidence>
<keyword evidence="4 6" id="KW-1015">Disulfide bond</keyword>
<evidence type="ECO:0000256" key="3">
    <source>
        <dbReference type="ARBA" id="ARBA00022729"/>
    </source>
</evidence>
<comment type="subcellular location">
    <subcellularLocation>
        <location evidence="1 6">Secreted</location>
    </subcellularLocation>
</comment>
<sequence length="137" mass="14970">MTITSKVPSEDTLVMTTLSLCGIFALIFSLLQMYPANAQNTIDCSPTYLQTHGKQILVGCMKSCGNERQTVVARQSDVECTNVTTDIANKMQKYLGYMCPVGWCNKTGDCVLSGLTVECWNANARASRTVSSRAEIL</sequence>
<comment type="function">
    <text evidence="6">Salivary chemokine-binding protein which binds to host chemokines.</text>
</comment>
<reference evidence="8" key="1">
    <citation type="journal article" date="2016" name="Ticks Tick Borne Dis.">
        <title>De novo assembly and annotation of the salivary gland transcriptome of Rhipicephalus appendiculatus male and female ticks during blood feeding.</title>
        <authorList>
            <person name="de Castro M.H."/>
            <person name="de Klerk D."/>
            <person name="Pienaar R."/>
            <person name="Latif A.A."/>
            <person name="Rees D.J."/>
            <person name="Mans B.J."/>
        </authorList>
    </citation>
    <scope>NUCLEOTIDE SEQUENCE</scope>
    <source>
        <tissue evidence="8">Salivary glands</tissue>
    </source>
</reference>
<dbReference type="EMBL" id="GEDV01002361">
    <property type="protein sequence ID" value="JAP86196.1"/>
    <property type="molecule type" value="Transcribed_RNA"/>
</dbReference>